<keyword evidence="3" id="KW-1185">Reference proteome</keyword>
<gene>
    <name evidence="2" type="ORF">T265_05669</name>
</gene>
<dbReference type="Proteomes" id="UP000054324">
    <property type="component" value="Unassembled WGS sequence"/>
</dbReference>
<evidence type="ECO:0008006" key="4">
    <source>
        <dbReference type="Google" id="ProtNLM"/>
    </source>
</evidence>
<dbReference type="KEGG" id="ovi:T265_05669"/>
<feature type="region of interest" description="Disordered" evidence="1">
    <location>
        <begin position="150"/>
        <end position="170"/>
    </location>
</feature>
<sequence>MKGCEADDLVVREYLPQNSVHVDLLQPELMTPSDLLALFERRGLGFLVSKSDPFHRLVDLYYDHLMPMPMRAASPDLTTVPSVQRIKPPAAPESQTATPKLTVKRKADEVQLDSLVIKHNPNWTTPGETVRSDERVLSVKKPKSFDTLGQNHVNHSRNSTTAQACPTATKTATNGSNCTRVNSSPGTDSCKKRVKLKRDFTGLS</sequence>
<dbReference type="GeneID" id="20319851"/>
<dbReference type="CTD" id="20319851"/>
<dbReference type="EMBL" id="KL596727">
    <property type="protein sequence ID" value="KER27265.1"/>
    <property type="molecule type" value="Genomic_DNA"/>
</dbReference>
<dbReference type="OrthoDB" id="6252411at2759"/>
<evidence type="ECO:0000313" key="2">
    <source>
        <dbReference type="EMBL" id="KER27265.1"/>
    </source>
</evidence>
<evidence type="ECO:0000256" key="1">
    <source>
        <dbReference type="SAM" id="MobiDB-lite"/>
    </source>
</evidence>
<accession>A0A074ZV74</accession>
<name>A0A074ZV74_OPIVI</name>
<reference evidence="2 3" key="1">
    <citation type="submission" date="2013-11" db="EMBL/GenBank/DDBJ databases">
        <title>Opisthorchis viverrini - life in the bile duct.</title>
        <authorList>
            <person name="Young N.D."/>
            <person name="Nagarajan N."/>
            <person name="Lin S.J."/>
            <person name="Korhonen P.K."/>
            <person name="Jex A.R."/>
            <person name="Hall R.S."/>
            <person name="Safavi-Hemami H."/>
            <person name="Kaewkong W."/>
            <person name="Bertrand D."/>
            <person name="Gao S."/>
            <person name="Seet Q."/>
            <person name="Wongkham S."/>
            <person name="Teh B.T."/>
            <person name="Wongkham C."/>
            <person name="Intapan P.M."/>
            <person name="Maleewong W."/>
            <person name="Yang X."/>
            <person name="Hu M."/>
            <person name="Wang Z."/>
            <person name="Hofmann A."/>
            <person name="Sternberg P.W."/>
            <person name="Tan P."/>
            <person name="Wang J."/>
            <person name="Gasser R.B."/>
        </authorList>
    </citation>
    <scope>NUCLEOTIDE SEQUENCE [LARGE SCALE GENOMIC DNA]</scope>
</reference>
<organism evidence="2 3">
    <name type="scientific">Opisthorchis viverrini</name>
    <name type="common">Southeast Asian liver fluke</name>
    <dbReference type="NCBI Taxonomy" id="6198"/>
    <lineage>
        <taxon>Eukaryota</taxon>
        <taxon>Metazoa</taxon>
        <taxon>Spiralia</taxon>
        <taxon>Lophotrochozoa</taxon>
        <taxon>Platyhelminthes</taxon>
        <taxon>Trematoda</taxon>
        <taxon>Digenea</taxon>
        <taxon>Opisthorchiida</taxon>
        <taxon>Opisthorchiata</taxon>
        <taxon>Opisthorchiidae</taxon>
        <taxon>Opisthorchis</taxon>
    </lineage>
</organism>
<evidence type="ECO:0000313" key="3">
    <source>
        <dbReference type="Proteomes" id="UP000054324"/>
    </source>
</evidence>
<dbReference type="RefSeq" id="XP_009168998.1">
    <property type="nucleotide sequence ID" value="XM_009170734.1"/>
</dbReference>
<dbReference type="AlphaFoldDB" id="A0A074ZV74"/>
<protein>
    <recommendedName>
        <fullName evidence="4">Ashwin</fullName>
    </recommendedName>
</protein>
<proteinExistence type="predicted"/>